<dbReference type="PANTHER" id="PTHR30026">
    <property type="entry name" value="OUTER MEMBRANE PROTEIN TOLC"/>
    <property type="match status" value="1"/>
</dbReference>
<dbReference type="Proteomes" id="UP000295717">
    <property type="component" value="Unassembled WGS sequence"/>
</dbReference>
<dbReference type="Gene3D" id="1.20.1600.10">
    <property type="entry name" value="Outer membrane efflux proteins (OEP)"/>
    <property type="match status" value="1"/>
</dbReference>
<keyword evidence="8" id="KW-0732">Signal</keyword>
<dbReference type="GO" id="GO:0015288">
    <property type="term" value="F:porin activity"/>
    <property type="evidence" value="ECO:0007669"/>
    <property type="project" value="TreeGrafter"/>
</dbReference>
<dbReference type="AlphaFoldDB" id="A0A4R3MTX0"/>
<evidence type="ECO:0000256" key="3">
    <source>
        <dbReference type="ARBA" id="ARBA00022448"/>
    </source>
</evidence>
<feature type="chain" id="PRO_5020805393" evidence="8">
    <location>
        <begin position="23"/>
        <end position="450"/>
    </location>
</feature>
<dbReference type="SUPFAM" id="SSF56954">
    <property type="entry name" value="Outer membrane efflux proteins (OEP)"/>
    <property type="match status" value="1"/>
</dbReference>
<evidence type="ECO:0000256" key="7">
    <source>
        <dbReference type="ARBA" id="ARBA00023237"/>
    </source>
</evidence>
<keyword evidence="6" id="KW-0472">Membrane</keyword>
<evidence type="ECO:0000313" key="9">
    <source>
        <dbReference type="EMBL" id="TCT19774.1"/>
    </source>
</evidence>
<evidence type="ECO:0000256" key="5">
    <source>
        <dbReference type="ARBA" id="ARBA00022692"/>
    </source>
</evidence>
<evidence type="ECO:0000256" key="6">
    <source>
        <dbReference type="ARBA" id="ARBA00023136"/>
    </source>
</evidence>
<dbReference type="RefSeq" id="WP_132977818.1">
    <property type="nucleotide sequence ID" value="NZ_SMAO01000007.1"/>
</dbReference>
<dbReference type="InterPro" id="IPR003423">
    <property type="entry name" value="OMP_efflux"/>
</dbReference>
<evidence type="ECO:0000256" key="4">
    <source>
        <dbReference type="ARBA" id="ARBA00022452"/>
    </source>
</evidence>
<dbReference type="GO" id="GO:0015562">
    <property type="term" value="F:efflux transmembrane transporter activity"/>
    <property type="evidence" value="ECO:0007669"/>
    <property type="project" value="InterPro"/>
</dbReference>
<dbReference type="GO" id="GO:1990281">
    <property type="term" value="C:efflux pump complex"/>
    <property type="evidence" value="ECO:0007669"/>
    <property type="project" value="TreeGrafter"/>
</dbReference>
<evidence type="ECO:0000256" key="8">
    <source>
        <dbReference type="SAM" id="SignalP"/>
    </source>
</evidence>
<dbReference type="Pfam" id="PF02321">
    <property type="entry name" value="OEP"/>
    <property type="match status" value="2"/>
</dbReference>
<name>A0A4R3MTX0_9GAMM</name>
<dbReference type="NCBIfam" id="TIGR01844">
    <property type="entry name" value="type_I_sec_TolC"/>
    <property type="match status" value="1"/>
</dbReference>
<dbReference type="InterPro" id="IPR010130">
    <property type="entry name" value="T1SS_OMP_TolC"/>
</dbReference>
<organism evidence="9 10">
    <name type="scientific">Thiobaca trueperi</name>
    <dbReference type="NCBI Taxonomy" id="127458"/>
    <lineage>
        <taxon>Bacteria</taxon>
        <taxon>Pseudomonadati</taxon>
        <taxon>Pseudomonadota</taxon>
        <taxon>Gammaproteobacteria</taxon>
        <taxon>Chromatiales</taxon>
        <taxon>Chromatiaceae</taxon>
        <taxon>Thiobaca</taxon>
    </lineage>
</organism>
<sequence length="450" mass="49299">MRKRLPTLIAMLMCGLTPVSQAEDLLQIYDMAVVSSPALREAEQTLFATREVKPQAQALLLPSVSATGNLAYQNVDSSGRSATGSRVSRSENYDTQGLQAVINQSVYNRGNWMTLKQSDNVIAQAEATYRNAQIDLMVKTTEAYFNVLRRADAVTVQDALLRANERQLEQSRQRFEVGLVAITDVNESQAAYDKSRADLINAKNLLNNAWELLRTIVGPINAPLARLGDKLPLAPPEPNDIDTWATTAIRSNFGIIAASEAASAAQKTIEIERSGHYPSVNMQAGYDISRTGAEFGTDTDTGFVGLSVNVPIFQGGAVTSRTRQAGFQFRAAQDRLDQVRRQVDQQVKDAFRGILTSIEDVKARQAAIVSARSALESTQAGLEVGTRTQVDVLNAQRNLFQAEFDYMDARYGYIINGVKLHQATSTLTRDVLEKGNAWLNPADVVPPPAY</sequence>
<gene>
    <name evidence="9" type="ORF">EDC35_107102</name>
</gene>
<feature type="signal peptide" evidence="8">
    <location>
        <begin position="1"/>
        <end position="22"/>
    </location>
</feature>
<accession>A0A4R3MTX0</accession>
<comment type="subcellular location">
    <subcellularLocation>
        <location evidence="1">Cell outer membrane</location>
    </subcellularLocation>
</comment>
<dbReference type="EMBL" id="SMAO01000007">
    <property type="protein sequence ID" value="TCT19774.1"/>
    <property type="molecule type" value="Genomic_DNA"/>
</dbReference>
<comment type="caution">
    <text evidence="9">The sequence shown here is derived from an EMBL/GenBank/DDBJ whole genome shotgun (WGS) entry which is preliminary data.</text>
</comment>
<dbReference type="GO" id="GO:0009279">
    <property type="term" value="C:cell outer membrane"/>
    <property type="evidence" value="ECO:0007669"/>
    <property type="project" value="UniProtKB-SubCell"/>
</dbReference>
<evidence type="ECO:0000313" key="10">
    <source>
        <dbReference type="Proteomes" id="UP000295717"/>
    </source>
</evidence>
<keyword evidence="7" id="KW-0998">Cell outer membrane</keyword>
<proteinExistence type="inferred from homology"/>
<protein>
    <submittedName>
        <fullName evidence="9">Outer membrane protein</fullName>
    </submittedName>
</protein>
<keyword evidence="3" id="KW-0813">Transport</keyword>
<keyword evidence="4" id="KW-1134">Transmembrane beta strand</keyword>
<keyword evidence="10" id="KW-1185">Reference proteome</keyword>
<evidence type="ECO:0000256" key="2">
    <source>
        <dbReference type="ARBA" id="ARBA00007613"/>
    </source>
</evidence>
<comment type="similarity">
    <text evidence="2">Belongs to the outer membrane factor (OMF) (TC 1.B.17) family.</text>
</comment>
<dbReference type="OrthoDB" id="9813458at2"/>
<dbReference type="InterPro" id="IPR051906">
    <property type="entry name" value="TolC-like"/>
</dbReference>
<reference evidence="9 10" key="1">
    <citation type="submission" date="2019-03" db="EMBL/GenBank/DDBJ databases">
        <title>Genomic Encyclopedia of Type Strains, Phase IV (KMG-IV): sequencing the most valuable type-strain genomes for metagenomic binning, comparative biology and taxonomic classification.</title>
        <authorList>
            <person name="Goeker M."/>
        </authorList>
    </citation>
    <scope>NUCLEOTIDE SEQUENCE [LARGE SCALE GENOMIC DNA]</scope>
    <source>
        <strain evidence="9 10">DSM 13587</strain>
    </source>
</reference>
<evidence type="ECO:0000256" key="1">
    <source>
        <dbReference type="ARBA" id="ARBA00004442"/>
    </source>
</evidence>
<dbReference type="PANTHER" id="PTHR30026:SF20">
    <property type="entry name" value="OUTER MEMBRANE PROTEIN TOLC"/>
    <property type="match status" value="1"/>
</dbReference>
<keyword evidence="5" id="KW-0812">Transmembrane</keyword>